<comment type="caution">
    <text evidence="2">The sequence shown here is derived from an EMBL/GenBank/DDBJ whole genome shotgun (WGS) entry which is preliminary data.</text>
</comment>
<keyword evidence="3" id="KW-1185">Reference proteome</keyword>
<evidence type="ECO:0000259" key="1">
    <source>
        <dbReference type="Pfam" id="PF13383"/>
    </source>
</evidence>
<reference evidence="2 3" key="1">
    <citation type="submission" date="2024-05" db="EMBL/GenBank/DDBJ databases">
        <authorList>
            <person name="Wallberg A."/>
        </authorList>
    </citation>
    <scope>NUCLEOTIDE SEQUENCE [LARGE SCALE GENOMIC DNA]</scope>
</reference>
<dbReference type="PANTHER" id="PTHR32026:SF10">
    <property type="entry name" value="METHYLTRANSFERASE-LIKE PROTEIN 24-RELATED"/>
    <property type="match status" value="1"/>
</dbReference>
<dbReference type="SUPFAM" id="SSF53335">
    <property type="entry name" value="S-adenosyl-L-methionine-dependent methyltransferases"/>
    <property type="match status" value="1"/>
</dbReference>
<dbReference type="InterPro" id="IPR029063">
    <property type="entry name" value="SAM-dependent_MTases_sf"/>
</dbReference>
<dbReference type="Proteomes" id="UP001497623">
    <property type="component" value="Unassembled WGS sequence"/>
</dbReference>
<sequence length="294" mass="33972">RPPAVPHARWYVSLFCGGLWEGQAILHTQGDYVLESELLLNFSGTLSSEQQFFDILNSRQGTCHRMIKLGGGFKCKSWSDGDKTMCLDHGLLMPQNNCLVYSFGVGNDITFEDTITYFKNCEVHLFDHTIGKIMQQTLVKDLHSRQHYHLLGLSDKNERMKNPHHEAQYLEMRTLDQIQKELGHEGRTIHYLKIDIEGAEWKALSYILQHGLLDNVQQLSMELHTNHLNDQPYETWLPTLQKYFETLRSIEAAGFKRVQYEVNWTLSCSLKVPHHIVSIPACGEILYVRKTNKV</sequence>
<evidence type="ECO:0000313" key="3">
    <source>
        <dbReference type="Proteomes" id="UP001497623"/>
    </source>
</evidence>
<feature type="non-terminal residue" evidence="2">
    <location>
        <position position="1"/>
    </location>
</feature>
<dbReference type="InterPro" id="IPR025714">
    <property type="entry name" value="Methyltranfer_dom"/>
</dbReference>
<protein>
    <recommendedName>
        <fullName evidence="1">Methyltransferase domain-containing protein</fullName>
    </recommendedName>
</protein>
<dbReference type="InterPro" id="IPR026913">
    <property type="entry name" value="METTL24"/>
</dbReference>
<feature type="domain" description="Methyltransferase" evidence="1">
    <location>
        <begin position="62"/>
        <end position="263"/>
    </location>
</feature>
<organism evidence="2 3">
    <name type="scientific">Meganyctiphanes norvegica</name>
    <name type="common">Northern krill</name>
    <name type="synonym">Thysanopoda norvegica</name>
    <dbReference type="NCBI Taxonomy" id="48144"/>
    <lineage>
        <taxon>Eukaryota</taxon>
        <taxon>Metazoa</taxon>
        <taxon>Ecdysozoa</taxon>
        <taxon>Arthropoda</taxon>
        <taxon>Crustacea</taxon>
        <taxon>Multicrustacea</taxon>
        <taxon>Malacostraca</taxon>
        <taxon>Eumalacostraca</taxon>
        <taxon>Eucarida</taxon>
        <taxon>Euphausiacea</taxon>
        <taxon>Euphausiidae</taxon>
        <taxon>Meganyctiphanes</taxon>
    </lineage>
</organism>
<accession>A0AAV2SAN1</accession>
<name>A0AAV2SAN1_MEGNR</name>
<dbReference type="Pfam" id="PF13383">
    <property type="entry name" value="Methyltransf_22"/>
    <property type="match status" value="1"/>
</dbReference>
<gene>
    <name evidence="2" type="ORF">MNOR_LOCUS33310</name>
</gene>
<evidence type="ECO:0000313" key="2">
    <source>
        <dbReference type="EMBL" id="CAL4165780.1"/>
    </source>
</evidence>
<dbReference type="Gene3D" id="3.40.50.150">
    <property type="entry name" value="Vaccinia Virus protein VP39"/>
    <property type="match status" value="1"/>
</dbReference>
<proteinExistence type="predicted"/>
<dbReference type="AlphaFoldDB" id="A0AAV2SAN1"/>
<dbReference type="EMBL" id="CAXKWB010047698">
    <property type="protein sequence ID" value="CAL4165780.1"/>
    <property type="molecule type" value="Genomic_DNA"/>
</dbReference>
<dbReference type="PANTHER" id="PTHR32026">
    <property type="entry name" value="METHYLTRANSFERASE-LIKE PROTEIN 24"/>
    <property type="match status" value="1"/>
</dbReference>